<proteinExistence type="predicted"/>
<dbReference type="InterPro" id="IPR013610">
    <property type="entry name" value="ArdC_N"/>
</dbReference>
<evidence type="ECO:0000313" key="3">
    <source>
        <dbReference type="EMBL" id="CAB4917074.1"/>
    </source>
</evidence>
<feature type="domain" description="Polyvalent protein metallopeptidase" evidence="2">
    <location>
        <begin position="159"/>
        <end position="282"/>
    </location>
</feature>
<evidence type="ECO:0000259" key="2">
    <source>
        <dbReference type="Pfam" id="PF18818"/>
    </source>
</evidence>
<gene>
    <name evidence="3" type="ORF">UFOPK3609_01199</name>
</gene>
<protein>
    <submittedName>
        <fullName evidence="3">Unannotated protein</fullName>
    </submittedName>
</protein>
<dbReference type="AlphaFoldDB" id="A0A6J7HBS1"/>
<accession>A0A6J7HBS1</accession>
<organism evidence="3">
    <name type="scientific">freshwater metagenome</name>
    <dbReference type="NCBI Taxonomy" id="449393"/>
    <lineage>
        <taxon>unclassified sequences</taxon>
        <taxon>metagenomes</taxon>
        <taxon>ecological metagenomes</taxon>
    </lineage>
</organism>
<dbReference type="GO" id="GO:0003697">
    <property type="term" value="F:single-stranded DNA binding"/>
    <property type="evidence" value="ECO:0007669"/>
    <property type="project" value="InterPro"/>
</dbReference>
<dbReference type="Pfam" id="PF18818">
    <property type="entry name" value="MPTase-PolyVal"/>
    <property type="match status" value="1"/>
</dbReference>
<dbReference type="InterPro" id="IPR017113">
    <property type="entry name" value="Antirestriction_ArdC"/>
</dbReference>
<dbReference type="Pfam" id="PF08401">
    <property type="entry name" value="ArdcN"/>
    <property type="match status" value="1"/>
</dbReference>
<dbReference type="PIRSF" id="PIRSF037112">
    <property type="entry name" value="Antirestriction_ArdC"/>
    <property type="match status" value="1"/>
</dbReference>
<sequence>MQQSVNRNDLYREITGKIIAELEEGVVPWVRPWRSQAPGPSLSLPKNGLTTRTYSGINILLLWKALDGGGFASCHWLTFKQALELGGSVRKGEKGTHVFYADRFIPEKERVRAETTGDEPEAIPFLKRYTVFNVEQCDGLPEHLFVARPPLPECQIIPEAQALILATGADFRVGGNVAIYYPGEDIIRVPHQSAFIDQINYYRTAFHELGHWTGHASRLARDLSRGRGSAGYAHEELVAEMATAFACAALGIVPTVRHSDYIGSWLAVLKEDSRAIFKAASQASKAADYLLKYTSPVIEAAA</sequence>
<dbReference type="EMBL" id="CAFBMQ010000184">
    <property type="protein sequence ID" value="CAB4917074.1"/>
    <property type="molecule type" value="Genomic_DNA"/>
</dbReference>
<name>A0A6J7HBS1_9ZZZZ</name>
<evidence type="ECO:0000259" key="1">
    <source>
        <dbReference type="Pfam" id="PF08401"/>
    </source>
</evidence>
<feature type="domain" description="N-terminal" evidence="1">
    <location>
        <begin position="8"/>
        <end position="132"/>
    </location>
</feature>
<dbReference type="InterPro" id="IPR041459">
    <property type="entry name" value="MPTase-PolyVal"/>
</dbReference>
<reference evidence="3" key="1">
    <citation type="submission" date="2020-05" db="EMBL/GenBank/DDBJ databases">
        <authorList>
            <person name="Chiriac C."/>
            <person name="Salcher M."/>
            <person name="Ghai R."/>
            <person name="Kavagutti S V."/>
        </authorList>
    </citation>
    <scope>NUCLEOTIDE SEQUENCE</scope>
</reference>